<reference evidence="2" key="1">
    <citation type="submission" date="2016-10" db="EMBL/GenBank/DDBJ databases">
        <authorList>
            <person name="Varghese N."/>
            <person name="Submissions S."/>
        </authorList>
    </citation>
    <scope>NUCLEOTIDE SEQUENCE [LARGE SCALE GENOMIC DNA]</scope>
    <source>
        <strain evidence="2">CGMCC 1.6474</strain>
    </source>
</reference>
<dbReference type="Proteomes" id="UP000198804">
    <property type="component" value="Unassembled WGS sequence"/>
</dbReference>
<name>A0A1I4FMP1_9HYPH</name>
<evidence type="ECO:0000313" key="2">
    <source>
        <dbReference type="Proteomes" id="UP000198804"/>
    </source>
</evidence>
<proteinExistence type="predicted"/>
<sequence>MLLTALFGVLGLVPAIKSLGIARKTLGRNLDARLWLHDDQTAEVQIILRNRGTATATIDKLTVTSPRRCRVAWLVRPIENIESSTLLDSGLDNNHEVLLTVEPGGSGTVGMAVRLPRSSKSIKALSIRARMSATDLAKRYVALDVTVQISSAIIVNPN</sequence>
<protein>
    <submittedName>
        <fullName evidence="1">Uncharacterized protein</fullName>
    </submittedName>
</protein>
<evidence type="ECO:0000313" key="1">
    <source>
        <dbReference type="EMBL" id="SFL18753.1"/>
    </source>
</evidence>
<keyword evidence="2" id="KW-1185">Reference proteome</keyword>
<dbReference type="AlphaFoldDB" id="A0A1I4FMP1"/>
<gene>
    <name evidence="1" type="ORF">SAMN04488125_110106</name>
</gene>
<dbReference type="EMBL" id="FOSV01000010">
    <property type="protein sequence ID" value="SFL18753.1"/>
    <property type="molecule type" value="Genomic_DNA"/>
</dbReference>
<dbReference type="STRING" id="414703.SAMN04488125_110106"/>
<accession>A0A1I4FMP1</accession>
<organism evidence="1 2">
    <name type="scientific">Methylorubrum salsuginis</name>
    <dbReference type="NCBI Taxonomy" id="414703"/>
    <lineage>
        <taxon>Bacteria</taxon>
        <taxon>Pseudomonadati</taxon>
        <taxon>Pseudomonadota</taxon>
        <taxon>Alphaproteobacteria</taxon>
        <taxon>Hyphomicrobiales</taxon>
        <taxon>Methylobacteriaceae</taxon>
        <taxon>Methylorubrum</taxon>
    </lineage>
</organism>